<evidence type="ECO:0000313" key="5">
    <source>
        <dbReference type="Proteomes" id="UP000738402"/>
    </source>
</evidence>
<organism evidence="2 5">
    <name type="scientific">Ogataea haglerorum</name>
    <dbReference type="NCBI Taxonomy" id="1937702"/>
    <lineage>
        <taxon>Eukaryota</taxon>
        <taxon>Fungi</taxon>
        <taxon>Dikarya</taxon>
        <taxon>Ascomycota</taxon>
        <taxon>Saccharomycotina</taxon>
        <taxon>Pichiomycetes</taxon>
        <taxon>Pichiales</taxon>
        <taxon>Pichiaceae</taxon>
        <taxon>Ogataea</taxon>
    </lineage>
</organism>
<feature type="region of interest" description="Disordered" evidence="1">
    <location>
        <begin position="135"/>
        <end position="156"/>
    </location>
</feature>
<keyword evidence="4" id="KW-1185">Reference proteome</keyword>
<evidence type="ECO:0000256" key="1">
    <source>
        <dbReference type="SAM" id="MobiDB-lite"/>
    </source>
</evidence>
<dbReference type="Proteomes" id="UP000738402">
    <property type="component" value="Unassembled WGS sequence"/>
</dbReference>
<dbReference type="PANTHER" id="PTHR40368:SF1">
    <property type="entry name" value="YALI0F14399P"/>
    <property type="match status" value="1"/>
</dbReference>
<name>A0AAN6I0D5_9ASCO</name>
<comment type="caution">
    <text evidence="2">The sequence shown here is derived from an EMBL/GenBank/DDBJ whole genome shotgun (WGS) entry which is preliminary data.</text>
</comment>
<evidence type="ECO:0000313" key="2">
    <source>
        <dbReference type="EMBL" id="KAG7727457.1"/>
    </source>
</evidence>
<gene>
    <name evidence="2" type="ORF">KL933_002391</name>
    <name evidence="3" type="ORF">KL946_003041</name>
</gene>
<feature type="compositionally biased region" description="Basic and acidic residues" evidence="1">
    <location>
        <begin position="108"/>
        <end position="120"/>
    </location>
</feature>
<dbReference type="EMBL" id="JAHLUH010000006">
    <property type="protein sequence ID" value="KAG7727457.1"/>
    <property type="molecule type" value="Genomic_DNA"/>
</dbReference>
<evidence type="ECO:0000313" key="3">
    <source>
        <dbReference type="EMBL" id="KAG7764361.1"/>
    </source>
</evidence>
<protein>
    <submittedName>
        <fullName evidence="2">Uncharacterized protein</fullName>
    </submittedName>
</protein>
<feature type="region of interest" description="Disordered" evidence="1">
    <location>
        <begin position="99"/>
        <end position="123"/>
    </location>
</feature>
<evidence type="ECO:0000313" key="4">
    <source>
        <dbReference type="Proteomes" id="UP000697297"/>
    </source>
</evidence>
<sequence>MLFALLLLAGSALAGKIRPFPDPEDDISRLPVYAPSDAVPLQCNARQIDNGEHKFDPQGNVVYADFLKCQETAQPLALKYGLNEQIECTRADCVPVPRRGGGVPLRSGPERQRALHDKRQPNSLRNGLVQLAQHDKGHHRGLGAAQIRRPVASQWD</sequence>
<dbReference type="PANTHER" id="PTHR40368">
    <property type="entry name" value="YALI0F14399P"/>
    <property type="match status" value="1"/>
</dbReference>
<dbReference type="AlphaFoldDB" id="A0AAN6I0D5"/>
<reference evidence="2 4" key="1">
    <citation type="journal article" date="2021" name="G3 (Bethesda)">
        <title>Genomic diversity, chromosomal rearrangements, and interspecies hybridization in the ogataea polymorpha species complex.</title>
        <authorList>
            <person name="Hanson S.J."/>
            <person name="Cinneide E.O."/>
            <person name="Salzberg L.I."/>
            <person name="Wolfe K.H."/>
            <person name="McGowan J."/>
            <person name="Fitzpatrick D.A."/>
            <person name="Matlin K."/>
        </authorList>
    </citation>
    <scope>NUCLEOTIDE SEQUENCE</scope>
    <source>
        <strain evidence="3">81-436-3</strain>
        <strain evidence="2">83-405-1</strain>
    </source>
</reference>
<accession>A0AAN6I0D5</accession>
<dbReference type="EMBL" id="JAHLUN010000008">
    <property type="protein sequence ID" value="KAG7764361.1"/>
    <property type="molecule type" value="Genomic_DNA"/>
</dbReference>
<proteinExistence type="predicted"/>
<dbReference type="Proteomes" id="UP000697297">
    <property type="component" value="Unassembled WGS sequence"/>
</dbReference>